<proteinExistence type="predicted"/>
<evidence type="ECO:0000313" key="3">
    <source>
        <dbReference type="Proteomes" id="UP000187203"/>
    </source>
</evidence>
<sequence>MGPHRPCQHQTAATPSQTPRRCKTQFTRELQQIRKRRFHRLLN</sequence>
<dbReference type="AlphaFoldDB" id="A0A1R3HTS6"/>
<name>A0A1R3HTS6_9ROSI</name>
<organism evidence="2 3">
    <name type="scientific">Corchorus olitorius</name>
    <dbReference type="NCBI Taxonomy" id="93759"/>
    <lineage>
        <taxon>Eukaryota</taxon>
        <taxon>Viridiplantae</taxon>
        <taxon>Streptophyta</taxon>
        <taxon>Embryophyta</taxon>
        <taxon>Tracheophyta</taxon>
        <taxon>Spermatophyta</taxon>
        <taxon>Magnoliopsida</taxon>
        <taxon>eudicotyledons</taxon>
        <taxon>Gunneridae</taxon>
        <taxon>Pentapetalae</taxon>
        <taxon>rosids</taxon>
        <taxon>malvids</taxon>
        <taxon>Malvales</taxon>
        <taxon>Malvaceae</taxon>
        <taxon>Grewioideae</taxon>
        <taxon>Apeibeae</taxon>
        <taxon>Corchorus</taxon>
    </lineage>
</organism>
<keyword evidence="3" id="KW-1185">Reference proteome</keyword>
<feature type="region of interest" description="Disordered" evidence="1">
    <location>
        <begin position="1"/>
        <end position="25"/>
    </location>
</feature>
<evidence type="ECO:0000313" key="2">
    <source>
        <dbReference type="EMBL" id="OMO73722.1"/>
    </source>
</evidence>
<comment type="caution">
    <text evidence="2">The sequence shown here is derived from an EMBL/GenBank/DDBJ whole genome shotgun (WGS) entry which is preliminary data.</text>
</comment>
<feature type="compositionally biased region" description="Polar residues" evidence="1">
    <location>
        <begin position="8"/>
        <end position="25"/>
    </location>
</feature>
<protein>
    <submittedName>
        <fullName evidence="2">Uncharacterized protein</fullName>
    </submittedName>
</protein>
<dbReference type="Proteomes" id="UP000187203">
    <property type="component" value="Unassembled WGS sequence"/>
</dbReference>
<gene>
    <name evidence="2" type="ORF">COLO4_26907</name>
</gene>
<reference evidence="3" key="1">
    <citation type="submission" date="2013-09" db="EMBL/GenBank/DDBJ databases">
        <title>Corchorus olitorius genome sequencing.</title>
        <authorList>
            <person name="Alam M."/>
            <person name="Haque M.S."/>
            <person name="Islam M.S."/>
            <person name="Emdad E.M."/>
            <person name="Islam M.M."/>
            <person name="Ahmed B."/>
            <person name="Halim A."/>
            <person name="Hossen Q.M.M."/>
            <person name="Hossain M.Z."/>
            <person name="Ahmed R."/>
            <person name="Khan M.M."/>
            <person name="Islam R."/>
            <person name="Rashid M.M."/>
            <person name="Khan S.A."/>
            <person name="Rahman M.S."/>
            <person name="Alam M."/>
            <person name="Yahiya A.S."/>
            <person name="Khan M.S."/>
            <person name="Azam M.S."/>
            <person name="Haque T."/>
            <person name="Lashkar M.Z.H."/>
            <person name="Akhand A.I."/>
            <person name="Morshed G."/>
            <person name="Roy S."/>
            <person name="Uddin K.S."/>
            <person name="Rabeya T."/>
            <person name="Hossain A.S."/>
            <person name="Chowdhury A."/>
            <person name="Snigdha A.R."/>
            <person name="Mortoza M.S."/>
            <person name="Matin S.A."/>
            <person name="Hoque S.M.E."/>
            <person name="Islam M.K."/>
            <person name="Roy D.K."/>
            <person name="Haider R."/>
            <person name="Moosa M.M."/>
            <person name="Elias S.M."/>
            <person name="Hasan A.M."/>
            <person name="Jahan S."/>
            <person name="Shafiuddin M."/>
            <person name="Mahmood N."/>
            <person name="Shommy N.S."/>
        </authorList>
    </citation>
    <scope>NUCLEOTIDE SEQUENCE [LARGE SCALE GENOMIC DNA]</scope>
    <source>
        <strain evidence="3">cv. O-4</strain>
    </source>
</reference>
<evidence type="ECO:0000256" key="1">
    <source>
        <dbReference type="SAM" id="MobiDB-lite"/>
    </source>
</evidence>
<dbReference type="EMBL" id="AWUE01019396">
    <property type="protein sequence ID" value="OMO73722.1"/>
    <property type="molecule type" value="Genomic_DNA"/>
</dbReference>
<accession>A0A1R3HTS6</accession>